<comment type="caution">
    <text evidence="2">The sequence shown here is derived from an EMBL/GenBank/DDBJ whole genome shotgun (WGS) entry which is preliminary data.</text>
</comment>
<organism evidence="2 3">
    <name type="scientific">Sutterella wadsworthensis 2_1_59BFAA</name>
    <dbReference type="NCBI Taxonomy" id="742823"/>
    <lineage>
        <taxon>Bacteria</taxon>
        <taxon>Pseudomonadati</taxon>
        <taxon>Pseudomonadota</taxon>
        <taxon>Betaproteobacteria</taxon>
        <taxon>Burkholderiales</taxon>
        <taxon>Sutterellaceae</taxon>
        <taxon>Sutterella</taxon>
    </lineage>
</organism>
<feature type="region of interest" description="Disordered" evidence="1">
    <location>
        <begin position="1"/>
        <end position="20"/>
    </location>
</feature>
<evidence type="ECO:0000313" key="2">
    <source>
        <dbReference type="EMBL" id="EKB32216.1"/>
    </source>
</evidence>
<name>K1JPT2_9BURK</name>
<evidence type="ECO:0000313" key="3">
    <source>
        <dbReference type="Proteomes" id="UP000005835"/>
    </source>
</evidence>
<dbReference type="EMBL" id="ADMG01000007">
    <property type="protein sequence ID" value="EKB32216.1"/>
    <property type="molecule type" value="Genomic_DNA"/>
</dbReference>
<evidence type="ECO:0000256" key="1">
    <source>
        <dbReference type="SAM" id="MobiDB-lite"/>
    </source>
</evidence>
<proteinExistence type="predicted"/>
<sequence>MKESDEYRLGRSAAQRGEPMAKYQGLTARMNPKKRAAFIQGYYDGLRRKEK</sequence>
<keyword evidence="3" id="KW-1185">Reference proteome</keyword>
<dbReference type="Proteomes" id="UP000005835">
    <property type="component" value="Unassembled WGS sequence"/>
</dbReference>
<gene>
    <name evidence="2" type="ORF">HMPREF9465_00231</name>
</gene>
<dbReference type="STRING" id="742823.HMPREF9465_00231"/>
<dbReference type="PATRIC" id="fig|742823.3.peg.223"/>
<protein>
    <submittedName>
        <fullName evidence="2">Uncharacterized protein</fullName>
    </submittedName>
</protein>
<dbReference type="RefSeq" id="WP_005433301.1">
    <property type="nucleotide sequence ID" value="NZ_JH815513.1"/>
</dbReference>
<reference evidence="2 3" key="1">
    <citation type="submission" date="2012-05" db="EMBL/GenBank/DDBJ databases">
        <title>The Genome Sequence of Sutterella wadsworthensis 2_1_59BFAA.</title>
        <authorList>
            <consortium name="The Broad Institute Genome Sequencing Platform"/>
            <person name="Earl A."/>
            <person name="Ward D."/>
            <person name="Feldgarden M."/>
            <person name="Gevers D."/>
            <person name="Daigneault M."/>
            <person name="Strauss J."/>
            <person name="Allen-Vercoe E."/>
            <person name="Walker B."/>
            <person name="Young S.K."/>
            <person name="Zeng Q."/>
            <person name="Gargeya S."/>
            <person name="Fitzgerald M."/>
            <person name="Haas B."/>
            <person name="Abouelleil A."/>
            <person name="Alvarado L."/>
            <person name="Arachchi H.M."/>
            <person name="Berlin A.M."/>
            <person name="Chapman S.B."/>
            <person name="Goldberg J."/>
            <person name="Griggs A."/>
            <person name="Gujja S."/>
            <person name="Hansen M."/>
            <person name="Howarth C."/>
            <person name="Imamovic A."/>
            <person name="Larimer J."/>
            <person name="McCowen C."/>
            <person name="Montmayeur A."/>
            <person name="Murphy C."/>
            <person name="Neiman D."/>
            <person name="Pearson M."/>
            <person name="Priest M."/>
            <person name="Roberts A."/>
            <person name="Saif S."/>
            <person name="Shea T."/>
            <person name="Sisk P."/>
            <person name="Sykes S."/>
            <person name="Wortman J."/>
            <person name="Nusbaum C."/>
            <person name="Birren B."/>
        </authorList>
    </citation>
    <scope>NUCLEOTIDE SEQUENCE [LARGE SCALE GENOMIC DNA]</scope>
    <source>
        <strain evidence="2 3">2_1_59BFAA</strain>
    </source>
</reference>
<dbReference type="HOGENOM" id="CLU_3104659_0_0_4"/>
<accession>K1JPT2</accession>
<dbReference type="AlphaFoldDB" id="K1JPT2"/>